<proteinExistence type="predicted"/>
<reference evidence="2 3" key="2">
    <citation type="journal article" date="2012" name="BMC Genomics">
        <title>The genome of Pelobacter carbinolicus reveals surprising metabolic capabilities and physiological features.</title>
        <authorList>
            <person name="Aklujkar M."/>
            <person name="Haveman S.A."/>
            <person name="Didonato R.Jr."/>
            <person name="Chertkov O."/>
            <person name="Han C.S."/>
            <person name="Land M.L."/>
            <person name="Brown P."/>
            <person name="Lovley D.R."/>
        </authorList>
    </citation>
    <scope>NUCLEOTIDE SEQUENCE [LARGE SCALE GENOMIC DNA]</scope>
    <source>
        <strain evidence="3">DSM 2380 / NBRC 103641 / GraBd1</strain>
    </source>
</reference>
<dbReference type="PANTHER" id="PTHR30441:SF8">
    <property type="entry name" value="DUF748 DOMAIN-CONTAINING PROTEIN"/>
    <property type="match status" value="1"/>
</dbReference>
<dbReference type="AlphaFoldDB" id="Q3A6W6"/>
<feature type="transmembrane region" description="Helical" evidence="1">
    <location>
        <begin position="21"/>
        <end position="42"/>
    </location>
</feature>
<dbReference type="EMBL" id="CP000142">
    <property type="protein sequence ID" value="ABA87891.1"/>
    <property type="molecule type" value="Genomic_DNA"/>
</dbReference>
<name>Q3A6W6_SYNC1</name>
<dbReference type="HOGENOM" id="CLU_005680_1_0_7"/>
<evidence type="ECO:0000313" key="3">
    <source>
        <dbReference type="Proteomes" id="UP000002534"/>
    </source>
</evidence>
<dbReference type="STRING" id="338963.Pcar_0632"/>
<keyword evidence="1" id="KW-1133">Transmembrane helix</keyword>
<dbReference type="RefSeq" id="WP_011340333.1">
    <property type="nucleotide sequence ID" value="NC_007498.2"/>
</dbReference>
<dbReference type="Pfam" id="PF05359">
    <property type="entry name" value="DUF748"/>
    <property type="match status" value="2"/>
</dbReference>
<accession>Q3A6W6</accession>
<keyword evidence="1" id="KW-0472">Membrane</keyword>
<dbReference type="InterPro" id="IPR008023">
    <property type="entry name" value="DUF748"/>
</dbReference>
<dbReference type="KEGG" id="pca:Pcar_0632"/>
<reference evidence="3" key="1">
    <citation type="submission" date="2005-10" db="EMBL/GenBank/DDBJ databases">
        <title>Complete sequence of Pelobacter carbinolicus DSM 2380.</title>
        <authorList>
            <person name="Copeland A."/>
            <person name="Lucas S."/>
            <person name="Lapidus A."/>
            <person name="Barry K."/>
            <person name="Detter J.C."/>
            <person name="Glavina T."/>
            <person name="Hammon N."/>
            <person name="Israni S."/>
            <person name="Pitluck S."/>
            <person name="Chertkov O."/>
            <person name="Schmutz J."/>
            <person name="Larimer F."/>
            <person name="Land M."/>
            <person name="Kyrpides N."/>
            <person name="Ivanova N."/>
            <person name="Richardson P."/>
        </authorList>
    </citation>
    <scope>NUCLEOTIDE SEQUENCE [LARGE SCALE GENOMIC DNA]</scope>
    <source>
        <strain evidence="3">DSM 2380 / NBRC 103641 / GraBd1</strain>
    </source>
</reference>
<keyword evidence="3" id="KW-1185">Reference proteome</keyword>
<organism evidence="2 3">
    <name type="scientific">Syntrophotalea carbinolica (strain DSM 2380 / NBRC 103641 / GraBd1)</name>
    <name type="common">Pelobacter carbinolicus</name>
    <dbReference type="NCBI Taxonomy" id="338963"/>
    <lineage>
        <taxon>Bacteria</taxon>
        <taxon>Pseudomonadati</taxon>
        <taxon>Thermodesulfobacteriota</taxon>
        <taxon>Desulfuromonadia</taxon>
        <taxon>Desulfuromonadales</taxon>
        <taxon>Syntrophotaleaceae</taxon>
        <taxon>Syntrophotalea</taxon>
    </lineage>
</organism>
<dbReference type="InterPro" id="IPR052894">
    <property type="entry name" value="AsmA-related"/>
</dbReference>
<gene>
    <name evidence="2" type="ordered locus">Pcar_0632</name>
</gene>
<evidence type="ECO:0000256" key="1">
    <source>
        <dbReference type="SAM" id="Phobius"/>
    </source>
</evidence>
<keyword evidence="1" id="KW-0812">Transmembrane</keyword>
<dbReference type="Proteomes" id="UP000002534">
    <property type="component" value="Chromosome"/>
</dbReference>
<dbReference type="GO" id="GO:0090313">
    <property type="term" value="P:regulation of protein targeting to membrane"/>
    <property type="evidence" value="ECO:0007669"/>
    <property type="project" value="TreeGrafter"/>
</dbReference>
<dbReference type="eggNOG" id="COG2911">
    <property type="taxonomic scope" value="Bacteria"/>
</dbReference>
<protein>
    <submittedName>
        <fullName evidence="2">DUF748 repeat protein</fullName>
    </submittedName>
</protein>
<dbReference type="GO" id="GO:0005886">
    <property type="term" value="C:plasma membrane"/>
    <property type="evidence" value="ECO:0007669"/>
    <property type="project" value="TreeGrafter"/>
</dbReference>
<sequence>MISRLAVFISEKKQDIRRIALWTAGFIALWAVVAGLILPPIIRHVAENQLSEKLGSACSLGKVRFNPFTLRLTADKLRVPLPDGEECFSLERFEIRVSPAGIYRFAPVLSDLKLTDPHLEMRLRPDGSLSLADLGQALQKASPDETSQPQTSDTTQKEWNLFGVMLTDLEITGGLIHFRDDIRVTEHTVADLGFYVPFTSTLKRHRERAITPYLEAVINGRPLRVDGRLAPFAEQLHTEFDIRLDNLDLVRFQPYVQPFTSAILNDGQFSTDLIFSMRQQPETGIRLGLSGQLTLAGLEVLAPDGEEALRLPRLNVELDGALNTSEGMTLKKVDVQGLQAHLTLLKDGRLDWQTWLKKNAAQEVPPQDTPQQPHLPLHLKRFELRDARLLWQDQKVKGGFKAEAEHIAVTLTDLDLPGSDPAELQADLTLNRTAHLSLQGTLLPDPLQGDLLLQLDGLSTPDFQPYIAASGIPVTLQKGIFSAGGRLEITANQEGPALLFKEGEAHLQEISVKRNDTGKDFFRMGALALTGVTVDMPQHRLVAKQLLLEKPELGLRRDRQGTIDLLQLRPPAAPRNTGTATPEPGKPWQTQLAELKLVDGQISIGLEGPRQTSTAVFHKLTGSITGYDSATNPPLDIALSGREKQGGTLRIDGKGTLAPLAMNLRVRTAKLNLKPFSPLLGQVNPALRLGAGTLTLSLRTDLKDTGKNRLRIRGQAAMESLSVLDGKQEFAALRSLRIQDLDIQPGRQRYTTGPITLVRPHINLIVGDDGVNNLARLFGQTADNAAGTTTSSPPSQTKKEAQTDVTLGIGGLQISDANLVMRDERYQPAVINRLDKLAVTVEAVENTPDSLAKISFAGELDDAPIQGEGSINPLRADAATELQAQLKTLDLTALSPMSERFIAYPLQKGMFTLDSKISIAQGKLDSTHSIQLDGLELGDKVEAPDAPNLPVKLGVSLLQDPAGNIHLTLPVRGDLDDPSFSVGGLVFKVIANLLLKAVTSPFVFLGNLMGAGEEGLEFVAFDPGEGRLLAKDAKAVPAVAEMLLSRPKIDLLLIPQADEEDRALLAEAYVRRRMQEIKHADLPKQERDRIKPQELPVGPEVDADEYEDLLFDVYAEQPFDKPKNLIGMIRKLPPQEMMEAIRDHYPRDDNTLEQLALERARHLRAAFVALHPELESRISIEPPKVPGEGHRVTFGIK</sequence>
<dbReference type="OrthoDB" id="9757969at2"/>
<dbReference type="PANTHER" id="PTHR30441">
    <property type="entry name" value="DUF748 DOMAIN-CONTAINING PROTEIN"/>
    <property type="match status" value="1"/>
</dbReference>
<evidence type="ECO:0000313" key="2">
    <source>
        <dbReference type="EMBL" id="ABA87891.1"/>
    </source>
</evidence>